<evidence type="ECO:0000313" key="2">
    <source>
        <dbReference type="Proteomes" id="UP000076004"/>
    </source>
</evidence>
<name>A0A151L349_9APIC</name>
<dbReference type="Proteomes" id="UP000076004">
    <property type="component" value="Unassembled WGS sequence"/>
</dbReference>
<comment type="caution">
    <text evidence="1">The sequence shown here is derived from an EMBL/GenBank/DDBJ whole genome shotgun (WGS) entry which is preliminary data.</text>
</comment>
<accession>A0A151L349</accession>
<feature type="non-terminal residue" evidence="1">
    <location>
        <position position="1"/>
    </location>
</feature>
<dbReference type="VEuPathDB" id="PlasmoDB:PGSY75_0018100D"/>
<gene>
    <name evidence="1" type="ORF">PGSY75_0018100D</name>
</gene>
<evidence type="ECO:0000313" key="1">
    <source>
        <dbReference type="EMBL" id="KYN93371.1"/>
    </source>
</evidence>
<sequence length="328" mass="40418">KKKYIFIHNNNKNKNKNYYYYYYYNMLKYPCGYHTRSRNIHLYEKNNKNIFYIINHKQEKNNKETDPIEEYNYYIDLKKDIKLHFFTSIIIQDNYINRNKYESRHSNDFDSYSYINNYQHKNENYLNNYSSHRNISYEYGYNNINTMDDNMTSLKKKVNINEYDKYINNVMNYKPKDNKIDVNKKINVEIQNNISSILYNQRDNEKTKIKRKIKRKNDRQHNTYIIYEKKKKNAHIFTLILNNINLSINKKYTYNESYHIFLYIKDILLLYMLSPEINKIFFKKNINQNKNEYHTNDLNVDKKKKNLNTENDKCVNTYCDNNNNNNNN</sequence>
<proteinExistence type="predicted"/>
<dbReference type="GeneID" id="29773897"/>
<dbReference type="AlphaFoldDB" id="A0A151L349"/>
<organism evidence="1 2">
    <name type="scientific">Plasmodium gaboni</name>
    <dbReference type="NCBI Taxonomy" id="647221"/>
    <lineage>
        <taxon>Eukaryota</taxon>
        <taxon>Sar</taxon>
        <taxon>Alveolata</taxon>
        <taxon>Apicomplexa</taxon>
        <taxon>Aconoidasida</taxon>
        <taxon>Haemosporida</taxon>
        <taxon>Plasmodiidae</taxon>
        <taxon>Plasmodium</taxon>
        <taxon>Plasmodium (Laverania)</taxon>
    </lineage>
</organism>
<dbReference type="EMBL" id="LVLB01000197">
    <property type="protein sequence ID" value="KYN93371.1"/>
    <property type="molecule type" value="Genomic_DNA"/>
</dbReference>
<feature type="non-terminal residue" evidence="1">
    <location>
        <position position="328"/>
    </location>
</feature>
<dbReference type="VEuPathDB" id="PlasmoDB:PGABG01_1322400"/>
<dbReference type="RefSeq" id="XP_018638901.1">
    <property type="nucleotide sequence ID" value="XM_018783324.1"/>
</dbReference>
<dbReference type="KEGG" id="pgab:PGSY75_0018100D"/>
<protein>
    <submittedName>
        <fullName evidence="1">Putative membrane protein</fullName>
    </submittedName>
</protein>
<reference evidence="1 2" key="1">
    <citation type="journal article" date="2016" name="Nat. Commun.">
        <title>Genomes of cryptic chimpanzee Plasmodium species reveal key evolutionary events leading to human malaria.</title>
        <authorList>
            <person name="Sundararaman S.A."/>
            <person name="Plenderleith L.J."/>
            <person name="Liu W."/>
            <person name="Loy D.E."/>
            <person name="Learn G.H."/>
            <person name="Li Y."/>
            <person name="Shaw K.S."/>
            <person name="Ayouba A."/>
            <person name="Peeters M."/>
            <person name="Speede S."/>
            <person name="Shaw G.M."/>
            <person name="Bushman F.D."/>
            <person name="Brisson D."/>
            <person name="Rayner J.C."/>
            <person name="Sharp P.M."/>
            <person name="Hahn B.H."/>
        </authorList>
    </citation>
    <scope>NUCLEOTIDE SEQUENCE [LARGE SCALE GENOMIC DNA]</scope>
    <source>
        <strain evidence="1 2">SY75</strain>
    </source>
</reference>